<reference evidence="1" key="1">
    <citation type="submission" date="2018-05" db="EMBL/GenBank/DDBJ databases">
        <authorList>
            <person name="Lanie J.A."/>
            <person name="Ng W.-L."/>
            <person name="Kazmierczak K.M."/>
            <person name="Andrzejewski T.M."/>
            <person name="Davidsen T.M."/>
            <person name="Wayne K.J."/>
            <person name="Tettelin H."/>
            <person name="Glass J.I."/>
            <person name="Rusch D."/>
            <person name="Podicherti R."/>
            <person name="Tsui H.-C.T."/>
            <person name="Winkler M.E."/>
        </authorList>
    </citation>
    <scope>NUCLEOTIDE SEQUENCE</scope>
</reference>
<feature type="non-terminal residue" evidence="1">
    <location>
        <position position="1"/>
    </location>
</feature>
<proteinExistence type="predicted"/>
<protein>
    <submittedName>
        <fullName evidence="1">Uncharacterized protein</fullName>
    </submittedName>
</protein>
<evidence type="ECO:0000313" key="1">
    <source>
        <dbReference type="EMBL" id="SVB96386.1"/>
    </source>
</evidence>
<name>A0A382I9V7_9ZZZZ</name>
<accession>A0A382I9V7</accession>
<organism evidence="1">
    <name type="scientific">marine metagenome</name>
    <dbReference type="NCBI Taxonomy" id="408172"/>
    <lineage>
        <taxon>unclassified sequences</taxon>
        <taxon>metagenomes</taxon>
        <taxon>ecological metagenomes</taxon>
    </lineage>
</organism>
<dbReference type="EMBL" id="UINC01066067">
    <property type="protein sequence ID" value="SVB96386.1"/>
    <property type="molecule type" value="Genomic_DNA"/>
</dbReference>
<gene>
    <name evidence="1" type="ORF">METZ01_LOCUS249240</name>
</gene>
<dbReference type="AlphaFoldDB" id="A0A382I9V7"/>
<sequence length="99" mass="10790">VPAALLRVEREAAVRQGQVHRGTAAARRLAQGESDLEVVTQVVTRGHRQRRAVVEGFHQRLHDKTHGIPRVASAVGIVVPLGSWSLIEEARHLRQVAGG</sequence>